<dbReference type="Gene3D" id="2.60.120.200">
    <property type="match status" value="1"/>
</dbReference>
<dbReference type="InterPro" id="IPR013320">
    <property type="entry name" value="ConA-like_dom_sf"/>
</dbReference>
<dbReference type="PANTHER" id="PTHR15036">
    <property type="entry name" value="PIKACHURIN-LIKE PROTEIN"/>
    <property type="match status" value="1"/>
</dbReference>
<dbReference type="SUPFAM" id="SSF49899">
    <property type="entry name" value="Concanavalin A-like lectins/glucanases"/>
    <property type="match status" value="1"/>
</dbReference>
<feature type="domain" description="Laminin G" evidence="2">
    <location>
        <begin position="1"/>
        <end position="148"/>
    </location>
</feature>
<comment type="caution">
    <text evidence="1">Lacks conserved residue(s) required for the propagation of feature annotation.</text>
</comment>
<dbReference type="Proteomes" id="UP000095283">
    <property type="component" value="Unplaced"/>
</dbReference>
<evidence type="ECO:0000256" key="1">
    <source>
        <dbReference type="PROSITE-ProRule" id="PRU00122"/>
    </source>
</evidence>
<dbReference type="InterPro" id="IPR001791">
    <property type="entry name" value="Laminin_G"/>
</dbReference>
<proteinExistence type="predicted"/>
<dbReference type="CDD" id="cd00110">
    <property type="entry name" value="LamG"/>
    <property type="match status" value="1"/>
</dbReference>
<name>A0A1I7WE70_HETBA</name>
<evidence type="ECO:0000313" key="4">
    <source>
        <dbReference type="WBParaSite" id="Hba_03200"/>
    </source>
</evidence>
<keyword evidence="3" id="KW-1185">Reference proteome</keyword>
<dbReference type="SMART" id="SM00282">
    <property type="entry name" value="LamG"/>
    <property type="match status" value="1"/>
</dbReference>
<dbReference type="PANTHER" id="PTHR15036:SF85">
    <property type="entry name" value="SP2353, ISOFORM A"/>
    <property type="match status" value="1"/>
</dbReference>
<reference evidence="4" key="1">
    <citation type="submission" date="2016-11" db="UniProtKB">
        <authorList>
            <consortium name="WormBaseParasite"/>
        </authorList>
    </citation>
    <scope>IDENTIFICATION</scope>
</reference>
<dbReference type="Pfam" id="PF02210">
    <property type="entry name" value="Laminin_G_2"/>
    <property type="match status" value="1"/>
</dbReference>
<dbReference type="GO" id="GO:0016020">
    <property type="term" value="C:membrane"/>
    <property type="evidence" value="ECO:0007669"/>
    <property type="project" value="UniProtKB-SubCell"/>
</dbReference>
<dbReference type="InterPro" id="IPR050372">
    <property type="entry name" value="Neurexin-related_CASP"/>
</dbReference>
<evidence type="ECO:0000259" key="2">
    <source>
        <dbReference type="PROSITE" id="PS50025"/>
    </source>
</evidence>
<dbReference type="PROSITE" id="PS50025">
    <property type="entry name" value="LAM_G_DOMAIN"/>
    <property type="match status" value="1"/>
</dbReference>
<accession>A0A1I7WE70</accession>
<organism evidence="3 4">
    <name type="scientific">Heterorhabditis bacteriophora</name>
    <name type="common">Entomopathogenic nematode worm</name>
    <dbReference type="NCBI Taxonomy" id="37862"/>
    <lineage>
        <taxon>Eukaryota</taxon>
        <taxon>Metazoa</taxon>
        <taxon>Ecdysozoa</taxon>
        <taxon>Nematoda</taxon>
        <taxon>Chromadorea</taxon>
        <taxon>Rhabditida</taxon>
        <taxon>Rhabditina</taxon>
        <taxon>Rhabditomorpha</taxon>
        <taxon>Strongyloidea</taxon>
        <taxon>Heterorhabditidae</taxon>
        <taxon>Heterorhabditis</taxon>
    </lineage>
</organism>
<dbReference type="AlphaFoldDB" id="A0A1I7WE70"/>
<dbReference type="WBParaSite" id="Hba_03200">
    <property type="protein sequence ID" value="Hba_03200"/>
    <property type="gene ID" value="Hba_03200"/>
</dbReference>
<evidence type="ECO:0000313" key="3">
    <source>
        <dbReference type="Proteomes" id="UP000095283"/>
    </source>
</evidence>
<sequence length="162" mass="18241">MEDDLWFLRGTDPTLQDPLRTTYTTRLSQDLAEELTNDRYELGGGAAHMISEHRIDDGKEHRVRLERRGRRGSLRIDDQPEQRGLSSGILAMLNSDGNIFIGGVPDIYFSTGGLHSQNFKGCIADVSLNGEKIDLMGTAIDGKNVKPCEEWVAPKRWLKSRR</sequence>
<protein>
    <submittedName>
        <fullName evidence="4">LAM_G_DOMAIN domain-containing protein</fullName>
    </submittedName>
</protein>